<dbReference type="PANTHER" id="PTHR37833">
    <property type="entry name" value="LIPOPROTEIN-RELATED"/>
    <property type="match status" value="1"/>
</dbReference>
<feature type="domain" description="HYDIN/VesB/CFA65-like Ig-like" evidence="7">
    <location>
        <begin position="256"/>
        <end position="353"/>
    </location>
</feature>
<dbReference type="Pfam" id="PF07610">
    <property type="entry name" value="DUF1573"/>
    <property type="match status" value="1"/>
</dbReference>
<keyword evidence="4" id="KW-0969">Cilium</keyword>
<feature type="signal peptide" evidence="6">
    <location>
        <begin position="1"/>
        <end position="21"/>
    </location>
</feature>
<comment type="subcellular location">
    <subcellularLocation>
        <location evidence="1">Cell projection</location>
        <location evidence="1">Cilium</location>
    </subcellularLocation>
    <subcellularLocation>
        <location evidence="2">Cytoplasm</location>
    </subcellularLocation>
</comment>
<evidence type="ECO:0000259" key="7">
    <source>
        <dbReference type="Pfam" id="PF22544"/>
    </source>
</evidence>
<comment type="caution">
    <text evidence="8">The sequence shown here is derived from an EMBL/GenBank/DDBJ whole genome shotgun (WGS) entry which is preliminary data.</text>
</comment>
<evidence type="ECO:0000313" key="8">
    <source>
        <dbReference type="EMBL" id="GJG28172.1"/>
    </source>
</evidence>
<gene>
    <name evidence="8" type="ORF">PRRU23_18720</name>
</gene>
<dbReference type="Proteomes" id="UP000887043">
    <property type="component" value="Unassembled WGS sequence"/>
</dbReference>
<dbReference type="EMBL" id="BPTR01000001">
    <property type="protein sequence ID" value="GJG28172.1"/>
    <property type="molecule type" value="Genomic_DNA"/>
</dbReference>
<dbReference type="GO" id="GO:0005737">
    <property type="term" value="C:cytoplasm"/>
    <property type="evidence" value="ECO:0007669"/>
    <property type="project" value="UniProtKB-SubCell"/>
</dbReference>
<keyword evidence="5" id="KW-0966">Cell projection</keyword>
<proteinExistence type="predicted"/>
<evidence type="ECO:0000256" key="2">
    <source>
        <dbReference type="ARBA" id="ARBA00004496"/>
    </source>
</evidence>
<dbReference type="InterPro" id="IPR013783">
    <property type="entry name" value="Ig-like_fold"/>
</dbReference>
<feature type="chain" id="PRO_5041415113" description="HYDIN/VesB/CFA65-like Ig-like domain-containing protein" evidence="6">
    <location>
        <begin position="22"/>
        <end position="357"/>
    </location>
</feature>
<dbReference type="PANTHER" id="PTHR37833:SF1">
    <property type="entry name" value="SIGNAL PEPTIDE PROTEIN"/>
    <property type="match status" value="1"/>
</dbReference>
<organism evidence="8 9">
    <name type="scientific">Segatella bryantii</name>
    <name type="common">Prevotella bryantii</name>
    <dbReference type="NCBI Taxonomy" id="77095"/>
    <lineage>
        <taxon>Bacteria</taxon>
        <taxon>Pseudomonadati</taxon>
        <taxon>Bacteroidota</taxon>
        <taxon>Bacteroidia</taxon>
        <taxon>Bacteroidales</taxon>
        <taxon>Prevotellaceae</taxon>
        <taxon>Segatella</taxon>
    </lineage>
</organism>
<keyword evidence="6" id="KW-0732">Signal</keyword>
<accession>A0AA37HYF4</accession>
<dbReference type="InterPro" id="IPR053879">
    <property type="entry name" value="HYDIN_VesB_CFA65-like_Ig"/>
</dbReference>
<name>A0AA37HYF4_SEGBR</name>
<evidence type="ECO:0000256" key="3">
    <source>
        <dbReference type="ARBA" id="ARBA00022490"/>
    </source>
</evidence>
<evidence type="ECO:0000256" key="4">
    <source>
        <dbReference type="ARBA" id="ARBA00023069"/>
    </source>
</evidence>
<dbReference type="RefSeq" id="WP_006282066.1">
    <property type="nucleotide sequence ID" value="NZ_BPTR01000001.1"/>
</dbReference>
<keyword evidence="3" id="KW-0963">Cytoplasm</keyword>
<evidence type="ECO:0000256" key="1">
    <source>
        <dbReference type="ARBA" id="ARBA00004138"/>
    </source>
</evidence>
<dbReference type="AlphaFoldDB" id="A0AA37HYF4"/>
<evidence type="ECO:0000256" key="5">
    <source>
        <dbReference type="ARBA" id="ARBA00023273"/>
    </source>
</evidence>
<dbReference type="Pfam" id="PF22544">
    <property type="entry name" value="HYDIN_VesB_CFA65-like_Ig"/>
    <property type="match status" value="1"/>
</dbReference>
<evidence type="ECO:0000313" key="9">
    <source>
        <dbReference type="Proteomes" id="UP000887043"/>
    </source>
</evidence>
<reference evidence="8" key="1">
    <citation type="submission" date="2021-08" db="EMBL/GenBank/DDBJ databases">
        <title>Prevotella lacticifex sp. nov., isolated from rumen of cow.</title>
        <authorList>
            <person name="Shinkai T."/>
            <person name="Ikeyama N."/>
            <person name="Kumagai M."/>
            <person name="Ohmori H."/>
            <person name="Sakamoto M."/>
            <person name="Ohkuma M."/>
            <person name="Mitsumori M."/>
        </authorList>
    </citation>
    <scope>NUCLEOTIDE SEQUENCE</scope>
    <source>
        <strain evidence="8">DSM 11371</strain>
    </source>
</reference>
<protein>
    <recommendedName>
        <fullName evidence="7">HYDIN/VesB/CFA65-like Ig-like domain-containing protein</fullName>
    </recommendedName>
</protein>
<sequence>MKKKNIILAILLAFASIQLQAQRIVTDESSIDLGQILFRDPITAVYNLKNGGDKPLVIHDVKKSCGCTSVSFPHRAILAGEKFKVEVTYDAKLMGHFDKLIGLYSNASENPTILRLKGVVVSDYVGFSGAYPFQIGDLKLDVNDIEFDDVNRGDRPVAQIHVFNAGRSEILPQVMHLPPYLTANVSPSRLAAGQAGIISLTLDSKKLRNFGLSQTSLYLGMYPGDKVAPEKEISVSSVLLPAFDETETNSIQALAPKLKITSNTLDLGSFGKKTKLKGVLELENVGKSDLDIRSMQMFTEGFEMSLNKTKLAPGEKAKLKVTALKRQLKKVRSKPRVLMITNDPSYSKVIIHINVKD</sequence>
<evidence type="ECO:0000256" key="6">
    <source>
        <dbReference type="SAM" id="SignalP"/>
    </source>
</evidence>
<dbReference type="InterPro" id="IPR011467">
    <property type="entry name" value="DUF1573"/>
</dbReference>
<dbReference type="Gene3D" id="2.60.40.10">
    <property type="entry name" value="Immunoglobulins"/>
    <property type="match status" value="3"/>
</dbReference>